<reference evidence="3" key="1">
    <citation type="submission" date="2025-08" db="UniProtKB">
        <authorList>
            <consortium name="RefSeq"/>
        </authorList>
    </citation>
    <scope>IDENTIFICATION</scope>
    <source>
        <tissue evidence="3">Blood</tissue>
    </source>
</reference>
<feature type="region of interest" description="Disordered" evidence="1">
    <location>
        <begin position="1"/>
        <end position="60"/>
    </location>
</feature>
<feature type="compositionally biased region" description="Low complexity" evidence="1">
    <location>
        <begin position="117"/>
        <end position="139"/>
    </location>
</feature>
<keyword evidence="2" id="KW-1185">Reference proteome</keyword>
<feature type="compositionally biased region" description="Low complexity" evidence="1">
    <location>
        <begin position="199"/>
        <end position="213"/>
    </location>
</feature>
<evidence type="ECO:0000313" key="2">
    <source>
        <dbReference type="Proteomes" id="UP001190640"/>
    </source>
</evidence>
<protein>
    <submittedName>
        <fullName evidence="3">Skin secretory protein xP2-like</fullName>
    </submittedName>
</protein>
<feature type="compositionally biased region" description="Low complexity" evidence="1">
    <location>
        <begin position="72"/>
        <end position="90"/>
    </location>
</feature>
<feature type="compositionally biased region" description="Basic and acidic residues" evidence="1">
    <location>
        <begin position="304"/>
        <end position="314"/>
    </location>
</feature>
<dbReference type="AlphaFoldDB" id="A0AA97KDZ4"/>
<proteinExistence type="predicted"/>
<feature type="region of interest" description="Disordered" evidence="1">
    <location>
        <begin position="72"/>
        <end position="213"/>
    </location>
</feature>
<feature type="compositionally biased region" description="Low complexity" evidence="1">
    <location>
        <begin position="175"/>
        <end position="186"/>
    </location>
</feature>
<gene>
    <name evidence="3" type="primary">LOC129342270</name>
</gene>
<feature type="compositionally biased region" description="Low complexity" evidence="1">
    <location>
        <begin position="34"/>
        <end position="45"/>
    </location>
</feature>
<feature type="region of interest" description="Disordered" evidence="1">
    <location>
        <begin position="225"/>
        <end position="314"/>
    </location>
</feature>
<dbReference type="KEGG" id="emc:129342270"/>
<organism evidence="2 3">
    <name type="scientific">Eublepharis macularius</name>
    <name type="common">Leopard gecko</name>
    <name type="synonym">Cyrtodactylus macularius</name>
    <dbReference type="NCBI Taxonomy" id="481883"/>
    <lineage>
        <taxon>Eukaryota</taxon>
        <taxon>Metazoa</taxon>
        <taxon>Chordata</taxon>
        <taxon>Craniata</taxon>
        <taxon>Vertebrata</taxon>
        <taxon>Euteleostomi</taxon>
        <taxon>Lepidosauria</taxon>
        <taxon>Squamata</taxon>
        <taxon>Bifurcata</taxon>
        <taxon>Gekkota</taxon>
        <taxon>Eublepharidae</taxon>
        <taxon>Eublepharinae</taxon>
        <taxon>Eublepharis</taxon>
    </lineage>
</organism>
<feature type="compositionally biased region" description="Basic and acidic residues" evidence="1">
    <location>
        <begin position="239"/>
        <end position="249"/>
    </location>
</feature>
<evidence type="ECO:0000313" key="3">
    <source>
        <dbReference type="RefSeq" id="XP_054853926.1"/>
    </source>
</evidence>
<evidence type="ECO:0000256" key="1">
    <source>
        <dbReference type="SAM" id="MobiDB-lite"/>
    </source>
</evidence>
<sequence>MEQADSPGRPCPPRRRASPLRSGREAARLGAGGAEAAPLQIPGSCSPGGGGGVSEDRPLPLAARRARRLLSRAAAGRLRPAGSGAVAGEGSVRRAPALGGSVARASRFEPDPGPSAGGARPRARGSSPASSRPPAAARPLMPGQEVPAANVPARYEPRAGWAGGPQQKPAPRETGLLAPGPGEAASPEPPWQPGRGRLPAWHPFAGPAGAAGLPAEFSRRSVPAIGNRVASLQCRRERRATNEARKTRESAAGPPPRLRGRAAGKERPTPAGGWPKPRLSEGAGPGAPQALSPPKAPAPSGPGKRLEARCSHRV</sequence>
<accession>A0AA97KDZ4</accession>
<dbReference type="RefSeq" id="XP_054853926.1">
    <property type="nucleotide sequence ID" value="XM_054997951.1"/>
</dbReference>
<dbReference type="GeneID" id="129342270"/>
<dbReference type="Proteomes" id="UP001190640">
    <property type="component" value="Chromosome 14"/>
</dbReference>
<name>A0AA97KDZ4_EUBMA</name>